<dbReference type="STRING" id="43989.cce_4371"/>
<accession>B1WTK4</accession>
<proteinExistence type="predicted"/>
<protein>
    <recommendedName>
        <fullName evidence="1">MAE-28990/MAE-18760-like HEPN domain-containing protein</fullName>
    </recommendedName>
</protein>
<organism evidence="2 3">
    <name type="scientific">Crocosphaera subtropica (strain ATCC 51142 / BH68)</name>
    <name type="common">Cyanothece sp. (strain ATCC 51142)</name>
    <dbReference type="NCBI Taxonomy" id="43989"/>
    <lineage>
        <taxon>Bacteria</taxon>
        <taxon>Bacillati</taxon>
        <taxon>Cyanobacteriota</taxon>
        <taxon>Cyanophyceae</taxon>
        <taxon>Oscillatoriophycideae</taxon>
        <taxon>Chroococcales</taxon>
        <taxon>Aphanothecaceae</taxon>
        <taxon>Crocosphaera</taxon>
        <taxon>Crocosphaera subtropica</taxon>
    </lineage>
</organism>
<dbReference type="AlphaFoldDB" id="B1WTK4"/>
<dbReference type="RefSeq" id="WP_009543571.1">
    <property type="nucleotide sequence ID" value="NC_010546.1"/>
</dbReference>
<dbReference type="HOGENOM" id="CLU_2368154_0_0_3"/>
<dbReference type="OrthoDB" id="1551032at2"/>
<keyword evidence="3" id="KW-1185">Reference proteome</keyword>
<dbReference type="EMBL" id="CP000806">
    <property type="protein sequence ID" value="ACB53719.1"/>
    <property type="molecule type" value="Genomic_DNA"/>
</dbReference>
<name>B1WTK4_CROS5</name>
<evidence type="ECO:0000259" key="1">
    <source>
        <dbReference type="Pfam" id="PF18737"/>
    </source>
</evidence>
<dbReference type="Proteomes" id="UP000001203">
    <property type="component" value="Chromosome circular"/>
</dbReference>
<reference evidence="2 3" key="1">
    <citation type="journal article" date="2008" name="Proc. Natl. Acad. Sci. U.S.A.">
        <title>The genome of Cyanothece 51142, a unicellular diazotrophic cyanobacterium important in the marine nitrogen cycle.</title>
        <authorList>
            <person name="Welsh E.A."/>
            <person name="Liberton M."/>
            <person name="Stoeckel J."/>
            <person name="Loh T."/>
            <person name="Elvitigala T."/>
            <person name="Wang C."/>
            <person name="Wollam A."/>
            <person name="Fulton R.S."/>
            <person name="Clifton S.W."/>
            <person name="Jacobs J.M."/>
            <person name="Aurora R."/>
            <person name="Ghosh B.K."/>
            <person name="Sherman L.A."/>
            <person name="Smith R.D."/>
            <person name="Wilson R.K."/>
            <person name="Pakrasi H.B."/>
        </authorList>
    </citation>
    <scope>NUCLEOTIDE SEQUENCE [LARGE SCALE GENOMIC DNA]</scope>
    <source>
        <strain evidence="3">ATCC 51142 / BH68</strain>
    </source>
</reference>
<dbReference type="eggNOG" id="ENOG5031BST">
    <property type="taxonomic scope" value="Bacteria"/>
</dbReference>
<evidence type="ECO:0000313" key="3">
    <source>
        <dbReference type="Proteomes" id="UP000001203"/>
    </source>
</evidence>
<feature type="domain" description="MAE-28990/MAE-18760-like HEPN" evidence="1">
    <location>
        <begin position="2"/>
        <end position="89"/>
    </location>
</feature>
<gene>
    <name evidence="2" type="ordered locus">cce_4371</name>
</gene>
<dbReference type="KEGG" id="cyt:cce_4371"/>
<dbReference type="Pfam" id="PF18737">
    <property type="entry name" value="HEPN_MAE_28990"/>
    <property type="match status" value="1"/>
</dbReference>
<dbReference type="InterPro" id="IPR040788">
    <property type="entry name" value="HEPN_MAE_28990"/>
</dbReference>
<sequence>MSLQKEIDDKRKEIRTDSYSMSIILGIDFSVYSTKSKLIDEKLLKSRNEIAHGNYLLIDRDGYIELHEIVIEMINTFRNQIENAAINENFKRNNS</sequence>
<evidence type="ECO:0000313" key="2">
    <source>
        <dbReference type="EMBL" id="ACB53719.1"/>
    </source>
</evidence>